<dbReference type="Proteomes" id="UP000824120">
    <property type="component" value="Chromosome 11"/>
</dbReference>
<keyword evidence="2" id="KW-1185">Reference proteome</keyword>
<evidence type="ECO:0000313" key="1">
    <source>
        <dbReference type="EMBL" id="KAG5575771.1"/>
    </source>
</evidence>
<accession>A0A9J5WIU2</accession>
<proteinExistence type="predicted"/>
<gene>
    <name evidence="1" type="ORF">H5410_055905</name>
</gene>
<dbReference type="OrthoDB" id="1327928at2759"/>
<reference evidence="1 2" key="1">
    <citation type="submission" date="2020-09" db="EMBL/GenBank/DDBJ databases">
        <title>De no assembly of potato wild relative species, Solanum commersonii.</title>
        <authorList>
            <person name="Cho K."/>
        </authorList>
    </citation>
    <scope>NUCLEOTIDE SEQUENCE [LARGE SCALE GENOMIC DNA]</scope>
    <source>
        <strain evidence="1">LZ3.2</strain>
        <tissue evidence="1">Leaf</tissue>
    </source>
</reference>
<sequence length="71" mass="8140">MARDRGVDAYSEIMREFYASYLATLRGSISKRSKPLARDPPLPHWLRVLTVDISLPATHRRISMVLSRVTL</sequence>
<protein>
    <submittedName>
        <fullName evidence="1">Uncharacterized protein</fullName>
    </submittedName>
</protein>
<dbReference type="EMBL" id="JACXVP010000011">
    <property type="protein sequence ID" value="KAG5575771.1"/>
    <property type="molecule type" value="Genomic_DNA"/>
</dbReference>
<evidence type="ECO:0000313" key="2">
    <source>
        <dbReference type="Proteomes" id="UP000824120"/>
    </source>
</evidence>
<name>A0A9J5WIU2_SOLCO</name>
<organism evidence="1 2">
    <name type="scientific">Solanum commersonii</name>
    <name type="common">Commerson's wild potato</name>
    <name type="synonym">Commerson's nightshade</name>
    <dbReference type="NCBI Taxonomy" id="4109"/>
    <lineage>
        <taxon>Eukaryota</taxon>
        <taxon>Viridiplantae</taxon>
        <taxon>Streptophyta</taxon>
        <taxon>Embryophyta</taxon>
        <taxon>Tracheophyta</taxon>
        <taxon>Spermatophyta</taxon>
        <taxon>Magnoliopsida</taxon>
        <taxon>eudicotyledons</taxon>
        <taxon>Gunneridae</taxon>
        <taxon>Pentapetalae</taxon>
        <taxon>asterids</taxon>
        <taxon>lamiids</taxon>
        <taxon>Solanales</taxon>
        <taxon>Solanaceae</taxon>
        <taxon>Solanoideae</taxon>
        <taxon>Solaneae</taxon>
        <taxon>Solanum</taxon>
    </lineage>
</organism>
<comment type="caution">
    <text evidence="1">The sequence shown here is derived from an EMBL/GenBank/DDBJ whole genome shotgun (WGS) entry which is preliminary data.</text>
</comment>
<dbReference type="AlphaFoldDB" id="A0A9J5WIU2"/>